<accession>A0ABU3BSB8</accession>
<sequence>MASNATTRSLLEVALGFLGALLVVPLLFKVTGLVFRAALGVVTGLFKFSTTRRLLGDLLIGGITAFLAKESVLDTVFGKKGRIGDGLLKPPVDR</sequence>
<keyword evidence="1" id="KW-0812">Transmembrane</keyword>
<evidence type="ECO:0000256" key="1">
    <source>
        <dbReference type="SAM" id="Phobius"/>
    </source>
</evidence>
<dbReference type="RefSeq" id="WP_311663839.1">
    <property type="nucleotide sequence ID" value="NZ_JAVRHT010000023.1"/>
</dbReference>
<proteinExistence type="predicted"/>
<feature type="transmembrane region" description="Helical" evidence="1">
    <location>
        <begin position="20"/>
        <end position="46"/>
    </location>
</feature>
<keyword evidence="1" id="KW-0472">Membrane</keyword>
<keyword evidence="1" id="KW-1133">Transmembrane helix</keyword>
<reference evidence="2 3" key="1">
    <citation type="submission" date="2023-09" db="EMBL/GenBank/DDBJ databases">
        <authorList>
            <person name="Rey-Velasco X."/>
        </authorList>
    </citation>
    <scope>NUCLEOTIDE SEQUENCE [LARGE SCALE GENOMIC DNA]</scope>
    <source>
        <strain evidence="2 3">F394</strain>
    </source>
</reference>
<comment type="caution">
    <text evidence="2">The sequence shown here is derived from an EMBL/GenBank/DDBJ whole genome shotgun (WGS) entry which is preliminary data.</text>
</comment>
<keyword evidence="3" id="KW-1185">Reference proteome</keyword>
<name>A0ABU3BSB8_9BACT</name>
<protein>
    <recommendedName>
        <fullName evidence="4">DUF4126 domain-containing protein</fullName>
    </recommendedName>
</protein>
<dbReference type="EMBL" id="JAVRHT010000023">
    <property type="protein sequence ID" value="MDT0632177.1"/>
    <property type="molecule type" value="Genomic_DNA"/>
</dbReference>
<organism evidence="2 3">
    <name type="scientific">Rubrivirga litoralis</name>
    <dbReference type="NCBI Taxonomy" id="3075598"/>
    <lineage>
        <taxon>Bacteria</taxon>
        <taxon>Pseudomonadati</taxon>
        <taxon>Rhodothermota</taxon>
        <taxon>Rhodothermia</taxon>
        <taxon>Rhodothermales</taxon>
        <taxon>Rubricoccaceae</taxon>
        <taxon>Rubrivirga</taxon>
    </lineage>
</organism>
<evidence type="ECO:0000313" key="2">
    <source>
        <dbReference type="EMBL" id="MDT0632177.1"/>
    </source>
</evidence>
<evidence type="ECO:0000313" key="3">
    <source>
        <dbReference type="Proteomes" id="UP001267426"/>
    </source>
</evidence>
<dbReference type="Proteomes" id="UP001267426">
    <property type="component" value="Unassembled WGS sequence"/>
</dbReference>
<evidence type="ECO:0008006" key="4">
    <source>
        <dbReference type="Google" id="ProtNLM"/>
    </source>
</evidence>
<gene>
    <name evidence="2" type="ORF">RM540_10515</name>
</gene>